<feature type="region of interest" description="Disordered" evidence="2">
    <location>
        <begin position="1"/>
        <end position="37"/>
    </location>
</feature>
<sequence>MDYYTPSGGSSMQNWDGHESSTQPRRTGRAGGEGGHRYPAYIFTGKLEIALSRASHKAREYERQMKELEARLSENLANFRAIDGLIQETHTGLQHCTRRAERACETQVPHIYSELDESAQGSQA</sequence>
<name>A0A9P7K741_9AGAR</name>
<organism evidence="3 4">
    <name type="scientific">Sphagnurus paluster</name>
    <dbReference type="NCBI Taxonomy" id="117069"/>
    <lineage>
        <taxon>Eukaryota</taxon>
        <taxon>Fungi</taxon>
        <taxon>Dikarya</taxon>
        <taxon>Basidiomycota</taxon>
        <taxon>Agaricomycotina</taxon>
        <taxon>Agaricomycetes</taxon>
        <taxon>Agaricomycetidae</taxon>
        <taxon>Agaricales</taxon>
        <taxon>Tricholomatineae</taxon>
        <taxon>Lyophyllaceae</taxon>
        <taxon>Sphagnurus</taxon>
    </lineage>
</organism>
<reference evidence="3" key="2">
    <citation type="submission" date="2021-10" db="EMBL/GenBank/DDBJ databases">
        <title>Phylogenomics reveals ancestral predisposition of the termite-cultivated fungus Termitomyces towards a domesticated lifestyle.</title>
        <authorList>
            <person name="Auxier B."/>
            <person name="Grum-Grzhimaylo A."/>
            <person name="Cardenas M.E."/>
            <person name="Lodge J.D."/>
            <person name="Laessoe T."/>
            <person name="Pedersen O."/>
            <person name="Smith M.E."/>
            <person name="Kuyper T.W."/>
            <person name="Franco-Molano E.A."/>
            <person name="Baroni T.J."/>
            <person name="Aanen D.K."/>
        </authorList>
    </citation>
    <scope>NUCLEOTIDE SEQUENCE</scope>
    <source>
        <strain evidence="3">D49</strain>
    </source>
</reference>
<proteinExistence type="predicted"/>
<comment type="caution">
    <text evidence="3">The sequence shown here is derived from an EMBL/GenBank/DDBJ whole genome shotgun (WGS) entry which is preliminary data.</text>
</comment>
<evidence type="ECO:0000256" key="1">
    <source>
        <dbReference type="SAM" id="Coils"/>
    </source>
</evidence>
<feature type="coiled-coil region" evidence="1">
    <location>
        <begin position="51"/>
        <end position="78"/>
    </location>
</feature>
<dbReference type="Proteomes" id="UP000717328">
    <property type="component" value="Unassembled WGS sequence"/>
</dbReference>
<dbReference type="OrthoDB" id="2788977at2759"/>
<gene>
    <name evidence="3" type="ORF">H0H81_010785</name>
</gene>
<protein>
    <submittedName>
        <fullName evidence="3">Uncharacterized protein</fullName>
    </submittedName>
</protein>
<evidence type="ECO:0000256" key="2">
    <source>
        <dbReference type="SAM" id="MobiDB-lite"/>
    </source>
</evidence>
<keyword evidence="1" id="KW-0175">Coiled coil</keyword>
<feature type="compositionally biased region" description="Polar residues" evidence="2">
    <location>
        <begin position="7"/>
        <end position="25"/>
    </location>
</feature>
<accession>A0A9P7K741</accession>
<keyword evidence="4" id="KW-1185">Reference proteome</keyword>
<reference evidence="3" key="1">
    <citation type="submission" date="2021-02" db="EMBL/GenBank/DDBJ databases">
        <authorList>
            <person name="Nieuwenhuis M."/>
            <person name="Van De Peppel L.J.J."/>
        </authorList>
    </citation>
    <scope>NUCLEOTIDE SEQUENCE</scope>
    <source>
        <strain evidence="3">D49</strain>
    </source>
</reference>
<evidence type="ECO:0000313" key="4">
    <source>
        <dbReference type="Proteomes" id="UP000717328"/>
    </source>
</evidence>
<dbReference type="AlphaFoldDB" id="A0A9P7K741"/>
<evidence type="ECO:0000313" key="3">
    <source>
        <dbReference type="EMBL" id="KAG5639583.1"/>
    </source>
</evidence>
<dbReference type="EMBL" id="JABCKI010005717">
    <property type="protein sequence ID" value="KAG5639583.1"/>
    <property type="molecule type" value="Genomic_DNA"/>
</dbReference>